<dbReference type="GO" id="GO:0042025">
    <property type="term" value="C:host cell nucleus"/>
    <property type="evidence" value="ECO:0007669"/>
    <property type="project" value="UniProtKB-SubCell"/>
</dbReference>
<protein>
    <submittedName>
        <fullName evidence="8">Avirulence protein</fullName>
    </submittedName>
    <submittedName>
        <fullName evidence="7">AvrHah1</fullName>
    </submittedName>
</protein>
<organism evidence="7">
    <name type="scientific">Xanthomonas hortorum pv. gardneri</name>
    <dbReference type="NCBI Taxonomy" id="2754056"/>
    <lineage>
        <taxon>Bacteria</taxon>
        <taxon>Pseudomonadati</taxon>
        <taxon>Pseudomonadota</taxon>
        <taxon>Gammaproteobacteria</taxon>
        <taxon>Lysobacterales</taxon>
        <taxon>Lysobacteraceae</taxon>
        <taxon>Xanthomonas</taxon>
    </lineage>
</organism>
<keyword evidence="3" id="KW-0964">Secreted</keyword>
<accession>B0YIU4</accession>
<comment type="subcellular location">
    <subcellularLocation>
        <location evidence="1">Host nucleus</location>
    </subcellularLocation>
    <subcellularLocation>
        <location evidence="2">Secreted</location>
    </subcellularLocation>
</comment>
<feature type="compositionally biased region" description="Low complexity" evidence="6">
    <location>
        <begin position="142"/>
        <end position="152"/>
    </location>
</feature>
<feature type="region of interest" description="Disordered" evidence="6">
    <location>
        <begin position="922"/>
        <end position="955"/>
    </location>
</feature>
<keyword evidence="5" id="KW-0677">Repeat</keyword>
<name>B0YIU4_9XANT</name>
<evidence type="ECO:0000256" key="4">
    <source>
        <dbReference type="ARBA" id="ARBA00022562"/>
    </source>
</evidence>
<dbReference type="Gene3D" id="6.10.140.500">
    <property type="match status" value="7"/>
</dbReference>
<dbReference type="AlphaFoldDB" id="B0YIU4"/>
<dbReference type="RefSeq" id="WP_074053065.1">
    <property type="nucleotide sequence ID" value="NZ_CP018730.1"/>
</dbReference>
<dbReference type="SUPFAM" id="SSF48371">
    <property type="entry name" value="ARM repeat"/>
    <property type="match status" value="1"/>
</dbReference>
<evidence type="ECO:0000256" key="3">
    <source>
        <dbReference type="ARBA" id="ARBA00022525"/>
    </source>
</evidence>
<evidence type="ECO:0000256" key="5">
    <source>
        <dbReference type="ARBA" id="ARBA00022737"/>
    </source>
</evidence>
<dbReference type="EMBL" id="LR828255">
    <property type="protein sequence ID" value="CAD0364256.1"/>
    <property type="molecule type" value="Genomic_DNA"/>
</dbReference>
<evidence type="ECO:0000313" key="8">
    <source>
        <dbReference type="EMBL" id="CAD0364256.1"/>
    </source>
</evidence>
<feature type="compositionally biased region" description="Basic residues" evidence="6">
    <location>
        <begin position="131"/>
        <end position="141"/>
    </location>
</feature>
<evidence type="ECO:0000256" key="1">
    <source>
        <dbReference type="ARBA" id="ARBA00004147"/>
    </source>
</evidence>
<feature type="region of interest" description="Disordered" evidence="6">
    <location>
        <begin position="1"/>
        <end position="62"/>
    </location>
</feature>
<keyword evidence="8" id="KW-0614">Plasmid</keyword>
<gene>
    <name evidence="7" type="primary">avrHah1</name>
    <name evidence="8" type="ORF">CFBP8129_47610</name>
</gene>
<dbReference type="InterPro" id="IPR016024">
    <property type="entry name" value="ARM-type_fold"/>
</dbReference>
<dbReference type="EMBL" id="EF436255">
    <property type="protein sequence ID" value="ABP97430.1"/>
    <property type="molecule type" value="Genomic_DNA"/>
</dbReference>
<dbReference type="InterPro" id="IPR005042">
    <property type="entry name" value="TAL_effector_rpt"/>
</dbReference>
<dbReference type="GO" id="GO:0005576">
    <property type="term" value="C:extracellular region"/>
    <property type="evidence" value="ECO:0007669"/>
    <property type="project" value="UniProtKB-SubCell"/>
</dbReference>
<reference evidence="8" key="2">
    <citation type="submission" date="2020-07" db="EMBL/GenBank/DDBJ databases">
        <authorList>
            <person name="Pothier F. J."/>
        </authorList>
    </citation>
    <scope>NUCLEOTIDE SEQUENCE [LARGE SCALE GENOMIC DNA]</scope>
    <source>
        <plasmid evidence="8">CFBP8129_p46</plasmid>
    </source>
</reference>
<feature type="region of interest" description="Disordered" evidence="6">
    <location>
        <begin position="129"/>
        <end position="152"/>
    </location>
</feature>
<proteinExistence type="predicted"/>
<sequence>MDPIRSRTPIPARELLPGPQPDRVQPTADRGVSPPVGGPLDGLPARRTMSQTRLPSPPAPMPAFSAGSFSDLLRQFDPSLLDTSLFDSVSAFGAPHTEAAPGELDEVQSVLRAADDPQPTVHVVVTAARPPRAKPAPRRRAAQPSDASPAAQVDLRTLGYSQQQQEKIKSKARSTVEQHHEALVGHGFTHAHIVELSKHPAALGTVAVKYQAMIAALPEATHEDVVGVGKQWSGARALEALLTVAGELRSPPLQLDTGQLFKIAKRGGVTAVEAVHAWRNALTGAPLNLTPEQVVAIASNNGGKQALETVQRLLPVLCQAPHDLTREQVVAIASIGGGKQALETVQRLLPVLCQAPHCLTREQVVAIASNIGGKQALETVQALLPVLCQAPHCLTREQVVAIASNIGGKQALETVQRLLPVLCQAPHCLTPEQVVAIASNIGGKQALETVQRLLPVLCQAPHCLTPEQVVAIASHDGGKQALETVQRLLPVLCQAPHDLTPEQVVAIACHDGGKQALETVQRLLPVLRHAHGLTREQVVAIASNGGGKQALETVQALLPVLRQAHGLTREQVVAIASNNGGKQALETVQRLLPVLRQAHGLTREQVVAIASNIGGKQALETVQRLLPVLCQAPHDLTREQVVAIASHDGGKQALETVQRLLPVLCQAPHDLTREQVVAIASHDGGKQALETVQRLLPVLCQPPHDLTPEQVVAIACHDGGKQALETVQALLPVLRQAHGLTREQVVAIASNGGGKQALESIFAQLSRPDPALAALTNDRLVALACIGGRSALNAVKDGLPNALTLITRANSRIPERTSHLVADHTQVVRVLGFFQCHSHPAQAFDEAMTQFGMSRHGLLQLFRRVGVTELEARSGTLPPASQRWHRMLQASGIKRAKPSSASAQTPDQESLHAFADSLERELDAPSPMDQAGQVLASSRRKRSRSDRSVTGSSAQQAVEVLVPEQRDALHLPLLSWGVKRPRTRIGGLLDPGTPMDADLVASSTVVWEQDADPFAGTADDFPAFNEEELALLMELLPH</sequence>
<evidence type="ECO:0000256" key="6">
    <source>
        <dbReference type="SAM" id="MobiDB-lite"/>
    </source>
</evidence>
<reference evidence="7" key="1">
    <citation type="journal article" date="2008" name="New Phytol.">
        <title>Characterization of AvrHah1, a novel AvrBs3-like effector from Xanthomonas gardneri with virulence and avirulence activity.</title>
        <authorList>
            <person name="Schornack S."/>
            <person name="Minsavage G.V."/>
            <person name="Stall R.E."/>
            <person name="Jones J.B."/>
            <person name="Lahaye T."/>
        </authorList>
    </citation>
    <scope>NUCLEOTIDE SEQUENCE</scope>
</reference>
<keyword evidence="4" id="KW-1048">Host nucleus</keyword>
<evidence type="ECO:0000256" key="2">
    <source>
        <dbReference type="ARBA" id="ARBA00004613"/>
    </source>
</evidence>
<evidence type="ECO:0000313" key="7">
    <source>
        <dbReference type="EMBL" id="ABP97430.1"/>
    </source>
</evidence>
<geneLocation type="plasmid" evidence="8">
    <name>CFBP8129_p46</name>
</geneLocation>
<dbReference type="EMBL" id="LR828255">
    <property type="protein sequence ID" value="CAD0364258.1"/>
    <property type="molecule type" value="Genomic_DNA"/>
</dbReference>
<dbReference type="Pfam" id="PF03377">
    <property type="entry name" value="TAL_effector"/>
    <property type="match status" value="15"/>
</dbReference>